<dbReference type="InterPro" id="IPR041741">
    <property type="entry name" value="SMC3_ABC_euk"/>
</dbReference>
<dbReference type="Pfam" id="PF02463">
    <property type="entry name" value="SMC_N"/>
    <property type="match status" value="1"/>
</dbReference>
<dbReference type="GO" id="GO:0051276">
    <property type="term" value="P:chromosome organization"/>
    <property type="evidence" value="ECO:0007669"/>
    <property type="project" value="InterPro"/>
</dbReference>
<dbReference type="SUPFAM" id="SSF75553">
    <property type="entry name" value="Smc hinge domain"/>
    <property type="match status" value="1"/>
</dbReference>
<dbReference type="Gene3D" id="1.10.287.1490">
    <property type="match status" value="1"/>
</dbReference>
<dbReference type="InterPro" id="IPR024704">
    <property type="entry name" value="SMC"/>
</dbReference>
<protein>
    <recommendedName>
        <fullName evidence="8">Structural maintenance of chromosomes protein</fullName>
    </recommendedName>
</protein>
<evidence type="ECO:0000256" key="4">
    <source>
        <dbReference type="ARBA" id="ARBA00022776"/>
    </source>
</evidence>
<dbReference type="PIRSF" id="PIRSF005719">
    <property type="entry name" value="SMC"/>
    <property type="match status" value="1"/>
</dbReference>
<dbReference type="Gene3D" id="3.30.70.1620">
    <property type="match status" value="1"/>
</dbReference>
<evidence type="ECO:0000313" key="13">
    <source>
        <dbReference type="Proteomes" id="UP000193411"/>
    </source>
</evidence>
<feature type="coiled-coil region" evidence="9">
    <location>
        <begin position="976"/>
        <end position="1013"/>
    </location>
</feature>
<dbReference type="Pfam" id="PF06470">
    <property type="entry name" value="SMC_hinge"/>
    <property type="match status" value="1"/>
</dbReference>
<feature type="domain" description="SMC hinge" evidence="11">
    <location>
        <begin position="520"/>
        <end position="633"/>
    </location>
</feature>
<organism evidence="12 13">
    <name type="scientific">Catenaria anguillulae PL171</name>
    <dbReference type="NCBI Taxonomy" id="765915"/>
    <lineage>
        <taxon>Eukaryota</taxon>
        <taxon>Fungi</taxon>
        <taxon>Fungi incertae sedis</taxon>
        <taxon>Blastocladiomycota</taxon>
        <taxon>Blastocladiomycetes</taxon>
        <taxon>Blastocladiales</taxon>
        <taxon>Catenariaceae</taxon>
        <taxon>Catenaria</taxon>
    </lineage>
</organism>
<evidence type="ECO:0000256" key="1">
    <source>
        <dbReference type="ARBA" id="ARBA00004123"/>
    </source>
</evidence>
<gene>
    <name evidence="12" type="ORF">BCR44DRAFT_1495714</name>
</gene>
<keyword evidence="5 9" id="KW-0175">Coiled coil</keyword>
<comment type="subcellular location">
    <subcellularLocation>
        <location evidence="1 8">Nucleus</location>
    </subcellularLocation>
</comment>
<dbReference type="Gene3D" id="3.40.50.300">
    <property type="entry name" value="P-loop containing nucleotide triphosphate hydrolases"/>
    <property type="match status" value="2"/>
</dbReference>
<dbReference type="GO" id="GO:0005694">
    <property type="term" value="C:chromosome"/>
    <property type="evidence" value="ECO:0007669"/>
    <property type="project" value="InterPro"/>
</dbReference>
<dbReference type="Gene3D" id="1.20.1060.20">
    <property type="match status" value="1"/>
</dbReference>
<dbReference type="GO" id="GO:0007059">
    <property type="term" value="P:chromosome segregation"/>
    <property type="evidence" value="ECO:0007669"/>
    <property type="project" value="UniProtKB-ARBA"/>
</dbReference>
<dbReference type="PANTHER" id="PTHR43977">
    <property type="entry name" value="STRUCTURAL MAINTENANCE OF CHROMOSOMES PROTEIN 3"/>
    <property type="match status" value="1"/>
</dbReference>
<dbReference type="InterPro" id="IPR027417">
    <property type="entry name" value="P-loop_NTPase"/>
</dbReference>
<dbReference type="STRING" id="765915.A0A1Y2I0C6"/>
<dbReference type="InterPro" id="IPR003395">
    <property type="entry name" value="RecF/RecN/SMC_N"/>
</dbReference>
<keyword evidence="3" id="KW-0132">Cell division</keyword>
<dbReference type="GO" id="GO:0051301">
    <property type="term" value="P:cell division"/>
    <property type="evidence" value="ECO:0007669"/>
    <property type="project" value="UniProtKB-KW"/>
</dbReference>
<keyword evidence="7" id="KW-0131">Cell cycle</keyword>
<comment type="similarity">
    <text evidence="2">Belongs to the SMC family. SMC3 subfamily.</text>
</comment>
<feature type="compositionally biased region" description="Basic and acidic residues" evidence="10">
    <location>
        <begin position="752"/>
        <end position="770"/>
    </location>
</feature>
<feature type="coiled-coil region" evidence="9">
    <location>
        <begin position="288"/>
        <end position="315"/>
    </location>
</feature>
<dbReference type="GO" id="GO:0005524">
    <property type="term" value="F:ATP binding"/>
    <property type="evidence" value="ECO:0007669"/>
    <property type="project" value="InterPro"/>
</dbReference>
<evidence type="ECO:0000256" key="3">
    <source>
        <dbReference type="ARBA" id="ARBA00022618"/>
    </source>
</evidence>
<keyword evidence="6 8" id="KW-0539">Nucleus</keyword>
<name>A0A1Y2I0C6_9FUNG</name>
<dbReference type="SMART" id="SM00968">
    <property type="entry name" value="SMC_hinge"/>
    <property type="match status" value="1"/>
</dbReference>
<accession>A0A1Y2I0C6</accession>
<keyword evidence="13" id="KW-1185">Reference proteome</keyword>
<dbReference type="GO" id="GO:0016887">
    <property type="term" value="F:ATP hydrolysis activity"/>
    <property type="evidence" value="ECO:0007669"/>
    <property type="project" value="InterPro"/>
</dbReference>
<dbReference type="GO" id="GO:0005634">
    <property type="term" value="C:nucleus"/>
    <property type="evidence" value="ECO:0007669"/>
    <property type="project" value="UniProtKB-SubCell"/>
</dbReference>
<feature type="coiled-coil region" evidence="9">
    <location>
        <begin position="186"/>
        <end position="252"/>
    </location>
</feature>
<reference evidence="12 13" key="1">
    <citation type="submission" date="2016-07" db="EMBL/GenBank/DDBJ databases">
        <title>Pervasive Adenine N6-methylation of Active Genes in Fungi.</title>
        <authorList>
            <consortium name="DOE Joint Genome Institute"/>
            <person name="Mondo S.J."/>
            <person name="Dannebaum R.O."/>
            <person name="Kuo R.C."/>
            <person name="Labutti K."/>
            <person name="Haridas S."/>
            <person name="Kuo A."/>
            <person name="Salamov A."/>
            <person name="Ahrendt S.R."/>
            <person name="Lipzen A."/>
            <person name="Sullivan W."/>
            <person name="Andreopoulos W.B."/>
            <person name="Clum A."/>
            <person name="Lindquist E."/>
            <person name="Daum C."/>
            <person name="Ramamoorthy G.K."/>
            <person name="Gryganskyi A."/>
            <person name="Culley D."/>
            <person name="Magnuson J.K."/>
            <person name="James T.Y."/>
            <person name="O'Malley M.A."/>
            <person name="Stajich J.E."/>
            <person name="Spatafora J.W."/>
            <person name="Visel A."/>
            <person name="Grigoriev I.V."/>
        </authorList>
    </citation>
    <scope>NUCLEOTIDE SEQUENCE [LARGE SCALE GENOMIC DNA]</scope>
    <source>
        <strain evidence="12 13">PL171</strain>
    </source>
</reference>
<dbReference type="OrthoDB" id="5575062at2759"/>
<feature type="region of interest" description="Disordered" evidence="10">
    <location>
        <begin position="752"/>
        <end position="780"/>
    </location>
</feature>
<dbReference type="SUPFAM" id="SSF52540">
    <property type="entry name" value="P-loop containing nucleoside triphosphate hydrolases"/>
    <property type="match status" value="1"/>
</dbReference>
<evidence type="ECO:0000256" key="6">
    <source>
        <dbReference type="ARBA" id="ARBA00023242"/>
    </source>
</evidence>
<feature type="compositionally biased region" description="Acidic residues" evidence="10">
    <location>
        <begin position="1062"/>
        <end position="1095"/>
    </location>
</feature>
<comment type="caution">
    <text evidence="12">The sequence shown here is derived from an EMBL/GenBank/DDBJ whole genome shotgun (WGS) entry which is preliminary data.</text>
</comment>
<evidence type="ECO:0000256" key="7">
    <source>
        <dbReference type="ARBA" id="ARBA00023306"/>
    </source>
</evidence>
<feature type="coiled-coil region" evidence="9">
    <location>
        <begin position="665"/>
        <end position="699"/>
    </location>
</feature>
<dbReference type="InterPro" id="IPR036277">
    <property type="entry name" value="SMC_hinge_sf"/>
</dbReference>
<dbReference type="EMBL" id="MCFL01000003">
    <property type="protein sequence ID" value="ORZ40308.1"/>
    <property type="molecule type" value="Genomic_DNA"/>
</dbReference>
<feature type="compositionally biased region" description="Basic residues" evidence="10">
    <location>
        <begin position="1111"/>
        <end position="1128"/>
    </location>
</feature>
<evidence type="ECO:0000256" key="9">
    <source>
        <dbReference type="SAM" id="Coils"/>
    </source>
</evidence>
<dbReference type="CDD" id="cd03272">
    <property type="entry name" value="ABC_SMC3_euk"/>
    <property type="match status" value="1"/>
</dbReference>
<evidence type="ECO:0000256" key="5">
    <source>
        <dbReference type="ARBA" id="ARBA00023054"/>
    </source>
</evidence>
<dbReference type="FunFam" id="3.40.50.300:FF:000424">
    <property type="entry name" value="Structural maintenance of chromosomes 3"/>
    <property type="match status" value="1"/>
</dbReference>
<evidence type="ECO:0000259" key="11">
    <source>
        <dbReference type="SMART" id="SM00968"/>
    </source>
</evidence>
<evidence type="ECO:0000256" key="2">
    <source>
        <dbReference type="ARBA" id="ARBA00005917"/>
    </source>
</evidence>
<keyword evidence="4" id="KW-0498">Mitosis</keyword>
<evidence type="ECO:0000313" key="12">
    <source>
        <dbReference type="EMBL" id="ORZ40308.1"/>
    </source>
</evidence>
<feature type="region of interest" description="Disordered" evidence="10">
    <location>
        <begin position="458"/>
        <end position="479"/>
    </location>
</feature>
<dbReference type="InterPro" id="IPR010935">
    <property type="entry name" value="SMC_hinge"/>
</dbReference>
<feature type="compositionally biased region" description="Polar residues" evidence="10">
    <location>
        <begin position="1096"/>
        <end position="1110"/>
    </location>
</feature>
<dbReference type="Proteomes" id="UP000193411">
    <property type="component" value="Unassembled WGS sequence"/>
</dbReference>
<evidence type="ECO:0000256" key="8">
    <source>
        <dbReference type="PIRNR" id="PIRNR005719"/>
    </source>
</evidence>
<feature type="compositionally biased region" description="Basic and acidic residues" evidence="10">
    <location>
        <begin position="458"/>
        <end position="476"/>
    </location>
</feature>
<feature type="region of interest" description="Disordered" evidence="10">
    <location>
        <begin position="1057"/>
        <end position="1128"/>
    </location>
</feature>
<sequence>MHIKQLIIQGFKSYKDQTVMEPFSPRHNVIVGRNGSGKSNFFWAIRFALNDAYTNLTREERQSLLHEGSGPASMSAFVEVIFDNSDHRFPTGKDEVVLRRTIGLKKDEYSLDKKSATKSEVMSLLESAGFSSANPYYIVPQGRITALCNSKDAERLQLLKEVAGTGVYESRRAESLKILDETNGKREKIEQLMTFISDRLAELEEEKKELTEYTKLDKERRALEYAMYQRELALANSELAELENNRQSHVLAAHKDRDAIKGLATKLDKAQEVVGKGRQGLENAVIDRDAAAAQVKETARQLTELELTLGEAEQANRADELRATRGELARVHAEIAQVSARLAEWTPQLDASREAKRSLDAAHDELQSRRKALAAKQGRAGQFASVKAYREWIDSQVAQLRSALENEQQRVAQLENDDTQLTQEIERIQAEADAMQAEFANVQARATELQAQLNEARERRSTLDGQRKALRTDESKAAATLAQERDRVNKLEQTLFAACDRSTAQGLRSLKEIVQRTGIEGVHGPLYELMDVPESYQTAVEVVGGTSVFQVVVEDDDVAVRLLDELRRMKPGAKLTLLPLNRLRVKEVEYPKSKGVVPMIKQIRFDPIYQLAFQQVFGRAVICQDLESATRVAKTSGLTAVTLPGDRVDRKGAMSGGYLDSEKNKLRAAMELVHAKQRVEEAERTIHEIRDQLTTLDQQITASVSDMQRLAIAQQAAQEDSSVSDWQSKKRQVAVLTENRDAIRSELVRLRQDASSHETEIRSLQEERAAGGRGGLSDQERDELQALETQVAENRAQAAEVGATFAQLQRDVDQARAQLDNRLVPTKMNLERAAADLDVELQKNDVERLRDSLRRVSTELEQANAALHEAEAAVDRARTQVEKGEQDVDKIKQQIADRQRSVDTQDMTLSRFIQQRKLVVDKRDEVTRAIRDLGVVPDDHERYANVAQSELVRMLKRAHDGLKKYAHVNKKAFEQFNNFTKQQDALEARKNELDESEDSIRDLMANLDRNKDEAIQRTFTQVAENFASVFEELVPAGRGKLVLVKADGTEVEAFDMGADASDLSDEEEDEDENGVEGDAMDVDGEEEDDELDGDESQSSTQRASRGGQRSTKSKAPGRKKGQAVRKGGKVSFNSKVDEGLHMGQLSGGQKSLVALALIFAIQQCDPAPFYLFDEIDANLDAQYRTAVANKIHDLGQNAQFITTTFRAELLAHADQFYGVSFKDKASKIQCISKEDAMGFVELGQENPSIIQ</sequence>
<proteinExistence type="inferred from homology"/>
<dbReference type="AlphaFoldDB" id="A0A1Y2I0C6"/>
<evidence type="ECO:0000256" key="10">
    <source>
        <dbReference type="SAM" id="MobiDB-lite"/>
    </source>
</evidence>